<keyword evidence="1" id="KW-0732">Signal</keyword>
<protein>
    <recommendedName>
        <fullName evidence="2">Neutral/alkaline non-lysosomal ceramidase N-terminal domain-containing protein</fullName>
    </recommendedName>
</protein>
<gene>
    <name evidence="3" type="ORF">CLW00_101394</name>
</gene>
<proteinExistence type="predicted"/>
<evidence type="ECO:0000313" key="4">
    <source>
        <dbReference type="Proteomes" id="UP000238157"/>
    </source>
</evidence>
<evidence type="ECO:0000259" key="2">
    <source>
        <dbReference type="Pfam" id="PF04734"/>
    </source>
</evidence>
<dbReference type="InterPro" id="IPR031329">
    <property type="entry name" value="NEUT/ALK_ceramidase_N"/>
</dbReference>
<feature type="signal peptide" evidence="1">
    <location>
        <begin position="1"/>
        <end position="18"/>
    </location>
</feature>
<organism evidence="3 4">
    <name type="scientific">Mongoliibacter ruber</name>
    <dbReference type="NCBI Taxonomy" id="1750599"/>
    <lineage>
        <taxon>Bacteria</taxon>
        <taxon>Pseudomonadati</taxon>
        <taxon>Bacteroidota</taxon>
        <taxon>Cytophagia</taxon>
        <taxon>Cytophagales</taxon>
        <taxon>Cyclobacteriaceae</taxon>
        <taxon>Mongoliibacter</taxon>
    </lineage>
</organism>
<dbReference type="Proteomes" id="UP000238157">
    <property type="component" value="Unassembled WGS sequence"/>
</dbReference>
<feature type="domain" description="Neutral/alkaline non-lysosomal ceramidase N-terminal" evidence="2">
    <location>
        <begin position="52"/>
        <end position="242"/>
    </location>
</feature>
<accession>A0A2T0WVM8</accession>
<dbReference type="EMBL" id="PVTR01000001">
    <property type="protein sequence ID" value="PRY90729.1"/>
    <property type="molecule type" value="Genomic_DNA"/>
</dbReference>
<reference evidence="3 4" key="1">
    <citation type="submission" date="2018-03" db="EMBL/GenBank/DDBJ databases">
        <title>Genomic Encyclopedia of Archaeal and Bacterial Type Strains, Phase II (KMG-II): from individual species to whole genera.</title>
        <authorList>
            <person name="Goeker M."/>
        </authorList>
    </citation>
    <scope>NUCLEOTIDE SEQUENCE [LARGE SCALE GENOMIC DNA]</scope>
    <source>
        <strain evidence="3 4">DSM 27929</strain>
    </source>
</reference>
<comment type="caution">
    <text evidence="3">The sequence shown here is derived from an EMBL/GenBank/DDBJ whole genome shotgun (WGS) entry which is preliminary data.</text>
</comment>
<dbReference type="RefSeq" id="WP_106131951.1">
    <property type="nucleotide sequence ID" value="NZ_PVTR01000001.1"/>
</dbReference>
<dbReference type="AlphaFoldDB" id="A0A2T0WVM8"/>
<evidence type="ECO:0000313" key="3">
    <source>
        <dbReference type="EMBL" id="PRY90729.1"/>
    </source>
</evidence>
<sequence length="419" mass="45969">MRTLFIVLLLGLFLQSCSKETTSDSSQNLLKVGVSKAVINPPLGSFIAGDKQNRKFTGVLDSLFVKAFIAFDGSSSLALVTVDCIGLMYSDLLKVRSELTRMDFPIPFTPESLVISSTHTHSGPDVVGLWGKDYSESGVDPDYLEKLINTIASEILKASQNLIEVEGKYAMTTHGDDWVENISEEEIDRSITTLQFVDLDGNSIVSLTNFACHPTYLDGIVSEVSADYVGGFYKGMEDVFGGEHLFLQGAIGGWIQPNDKDGKHHTAIKRGGELAKATISALINKPQTLRQNQIIFKKAYVSFEAENQAWQQLAEMGIFNRSIGETVESEVAWFSIGEATFATHPGETAPHYSFQTKELMPQGPKFVLGLAQDALGYILKPEYFENPEIPHAPYLTSMSLGSKTGPKLMDELSALSKEE</sequence>
<dbReference type="Pfam" id="PF04734">
    <property type="entry name" value="Ceramidase_alk"/>
    <property type="match status" value="1"/>
</dbReference>
<dbReference type="PROSITE" id="PS51257">
    <property type="entry name" value="PROKAR_LIPOPROTEIN"/>
    <property type="match status" value="1"/>
</dbReference>
<keyword evidence="4" id="KW-1185">Reference proteome</keyword>
<feature type="chain" id="PRO_5015556944" description="Neutral/alkaline non-lysosomal ceramidase N-terminal domain-containing protein" evidence="1">
    <location>
        <begin position="19"/>
        <end position="419"/>
    </location>
</feature>
<dbReference type="OrthoDB" id="622550at2"/>
<name>A0A2T0WVM8_9BACT</name>
<evidence type="ECO:0000256" key="1">
    <source>
        <dbReference type="SAM" id="SignalP"/>
    </source>
</evidence>